<comment type="caution">
    <text evidence="1">The sequence shown here is derived from an EMBL/GenBank/DDBJ whole genome shotgun (WGS) entry which is preliminary data.</text>
</comment>
<reference evidence="1" key="1">
    <citation type="submission" date="2024-03" db="EMBL/GenBank/DDBJ databases">
        <title>Novel Streptomyces species of biotechnological and ecological value are a feature of Machair soil.</title>
        <authorList>
            <person name="Prole J.R."/>
            <person name="Goodfellow M."/>
            <person name="Allenby N."/>
            <person name="Ward A.C."/>
        </authorList>
    </citation>
    <scope>NUCLEOTIDE SEQUENCE</scope>
    <source>
        <strain evidence="1">MS1.AVA.4</strain>
    </source>
</reference>
<proteinExistence type="predicted"/>
<name>A0ACC6QTM1_9ACTN</name>
<keyword evidence="2" id="KW-1185">Reference proteome</keyword>
<gene>
    <name evidence="1" type="ORF">WKI58_35960</name>
</gene>
<dbReference type="Proteomes" id="UP001375539">
    <property type="component" value="Unassembled WGS sequence"/>
</dbReference>
<dbReference type="EMBL" id="JBBKAI010000002">
    <property type="protein sequence ID" value="MEJ8661842.1"/>
    <property type="molecule type" value="Genomic_DNA"/>
</dbReference>
<accession>A0ACC6QTM1</accession>
<evidence type="ECO:0000313" key="2">
    <source>
        <dbReference type="Proteomes" id="UP001375539"/>
    </source>
</evidence>
<protein>
    <submittedName>
        <fullName evidence="1">Uncharacterized protein</fullName>
    </submittedName>
</protein>
<sequence>MGPYYLTALVALLGPVTRVAATARTARTRRVAASGATFPVEVPTHLHTLLDFANGPSATATFSFDSPEPRSLLEITGSEGTLSLPDPNTFAGPLRIRRFQDDDWRPLPVHGTTAGRGLGVLDMARALRTGQDHRASGELALHVLETMTMITEAAETHATAHVTPWHSTLREPHGSIGAVGDTDRGAVWCG</sequence>
<organism evidence="1 2">
    <name type="scientific">Streptomyces pratisoli</name>
    <dbReference type="NCBI Taxonomy" id="3139917"/>
    <lineage>
        <taxon>Bacteria</taxon>
        <taxon>Bacillati</taxon>
        <taxon>Actinomycetota</taxon>
        <taxon>Actinomycetes</taxon>
        <taxon>Kitasatosporales</taxon>
        <taxon>Streptomycetaceae</taxon>
        <taxon>Streptomyces</taxon>
    </lineage>
</organism>
<evidence type="ECO:0000313" key="1">
    <source>
        <dbReference type="EMBL" id="MEJ8661842.1"/>
    </source>
</evidence>